<dbReference type="PANTHER" id="PTHR43479:SF11">
    <property type="entry name" value="ACREF_ENVCD OPERON REPRESSOR-RELATED"/>
    <property type="match status" value="1"/>
</dbReference>
<proteinExistence type="predicted"/>
<evidence type="ECO:0000313" key="5">
    <source>
        <dbReference type="Proteomes" id="UP000051999"/>
    </source>
</evidence>
<dbReference type="InterPro" id="IPR009057">
    <property type="entry name" value="Homeodomain-like_sf"/>
</dbReference>
<dbReference type="Pfam" id="PF00440">
    <property type="entry name" value="TetR_N"/>
    <property type="match status" value="1"/>
</dbReference>
<dbReference type="eggNOG" id="COG1309">
    <property type="taxonomic scope" value="Bacteria"/>
</dbReference>
<accession>A0A0R1RIF7</accession>
<protein>
    <recommendedName>
        <fullName evidence="3">HTH tetR-type domain-containing protein</fullName>
    </recommendedName>
</protein>
<gene>
    <name evidence="4" type="ORF">FD35_GL001077</name>
</gene>
<dbReference type="OrthoDB" id="9810250at2"/>
<sequence>MTENETDKRHQRIAQITQTQQDFVMALSQLLTTKPLNKITITDIVTRAGYSRRTFYRHFITLDDILIYQLDGLTTNLYELLSKQKNLTFNQVVLSFFEFWWPYRELLDQLSTNKRLYLLADSLTKNLSSSLLSQIKGANTDYLQQFAIGGMFAMLSHWVKQGATKSPKEMAKIAQDIQIHLTTAE</sequence>
<evidence type="ECO:0000313" key="4">
    <source>
        <dbReference type="EMBL" id="KRL53443.1"/>
    </source>
</evidence>
<dbReference type="Gene3D" id="1.10.357.10">
    <property type="entry name" value="Tetracycline Repressor, domain 2"/>
    <property type="match status" value="1"/>
</dbReference>
<dbReference type="InterPro" id="IPR050624">
    <property type="entry name" value="HTH-type_Tx_Regulator"/>
</dbReference>
<evidence type="ECO:0000259" key="3">
    <source>
        <dbReference type="PROSITE" id="PS50977"/>
    </source>
</evidence>
<feature type="domain" description="HTH tetR-type" evidence="3">
    <location>
        <begin position="17"/>
        <end position="77"/>
    </location>
</feature>
<dbReference type="PROSITE" id="PS50977">
    <property type="entry name" value="HTH_TETR_2"/>
    <property type="match status" value="1"/>
</dbReference>
<organism evidence="4 5">
    <name type="scientific">Furfurilactobacillus rossiae DSM 15814</name>
    <dbReference type="NCBI Taxonomy" id="1114972"/>
    <lineage>
        <taxon>Bacteria</taxon>
        <taxon>Bacillati</taxon>
        <taxon>Bacillota</taxon>
        <taxon>Bacilli</taxon>
        <taxon>Lactobacillales</taxon>
        <taxon>Lactobacillaceae</taxon>
        <taxon>Furfurilactobacillus</taxon>
    </lineage>
</organism>
<dbReference type="InterPro" id="IPR001647">
    <property type="entry name" value="HTH_TetR"/>
</dbReference>
<dbReference type="Proteomes" id="UP000051999">
    <property type="component" value="Unassembled WGS sequence"/>
</dbReference>
<dbReference type="STRING" id="1114972.FD35_GL001077"/>
<dbReference type="RefSeq" id="WP_017263087.1">
    <property type="nucleotide sequence ID" value="NZ_AUAW01000022.1"/>
</dbReference>
<dbReference type="InterPro" id="IPR039532">
    <property type="entry name" value="TetR_C_Firmicutes"/>
</dbReference>
<evidence type="ECO:0000256" key="1">
    <source>
        <dbReference type="ARBA" id="ARBA00023125"/>
    </source>
</evidence>
<keyword evidence="1 2" id="KW-0238">DNA-binding</keyword>
<dbReference type="Pfam" id="PF14278">
    <property type="entry name" value="TetR_C_8"/>
    <property type="match status" value="1"/>
</dbReference>
<dbReference type="EMBL" id="AZFF01000019">
    <property type="protein sequence ID" value="KRL53443.1"/>
    <property type="molecule type" value="Genomic_DNA"/>
</dbReference>
<reference evidence="4 5" key="1">
    <citation type="journal article" date="2015" name="Genome Announc.">
        <title>Expanding the biotechnology potential of lactobacilli through comparative genomics of 213 strains and associated genera.</title>
        <authorList>
            <person name="Sun Z."/>
            <person name="Harris H.M."/>
            <person name="McCann A."/>
            <person name="Guo C."/>
            <person name="Argimon S."/>
            <person name="Zhang W."/>
            <person name="Yang X."/>
            <person name="Jeffery I.B."/>
            <person name="Cooney J.C."/>
            <person name="Kagawa T.F."/>
            <person name="Liu W."/>
            <person name="Song Y."/>
            <person name="Salvetti E."/>
            <person name="Wrobel A."/>
            <person name="Rasinkangas P."/>
            <person name="Parkhill J."/>
            <person name="Rea M.C."/>
            <person name="O'Sullivan O."/>
            <person name="Ritari J."/>
            <person name="Douillard F.P."/>
            <person name="Paul Ross R."/>
            <person name="Yang R."/>
            <person name="Briner A.E."/>
            <person name="Felis G.E."/>
            <person name="de Vos W.M."/>
            <person name="Barrangou R."/>
            <person name="Klaenhammer T.R."/>
            <person name="Caufield P.W."/>
            <person name="Cui Y."/>
            <person name="Zhang H."/>
            <person name="O'Toole P.W."/>
        </authorList>
    </citation>
    <scope>NUCLEOTIDE SEQUENCE [LARGE SCALE GENOMIC DNA]</scope>
    <source>
        <strain evidence="4 5">DSM 15814</strain>
    </source>
</reference>
<dbReference type="SUPFAM" id="SSF46689">
    <property type="entry name" value="Homeodomain-like"/>
    <property type="match status" value="1"/>
</dbReference>
<comment type="caution">
    <text evidence="4">The sequence shown here is derived from an EMBL/GenBank/DDBJ whole genome shotgun (WGS) entry which is preliminary data.</text>
</comment>
<evidence type="ECO:0000256" key="2">
    <source>
        <dbReference type="PROSITE-ProRule" id="PRU00335"/>
    </source>
</evidence>
<keyword evidence="5" id="KW-1185">Reference proteome</keyword>
<dbReference type="PATRIC" id="fig|1114972.6.peg.1092"/>
<dbReference type="AlphaFoldDB" id="A0A0R1RIF7"/>
<dbReference type="GO" id="GO:0003677">
    <property type="term" value="F:DNA binding"/>
    <property type="evidence" value="ECO:0007669"/>
    <property type="project" value="UniProtKB-UniRule"/>
</dbReference>
<feature type="DNA-binding region" description="H-T-H motif" evidence="2">
    <location>
        <begin position="40"/>
        <end position="59"/>
    </location>
</feature>
<name>A0A0R1RIF7_9LACO</name>
<dbReference type="PANTHER" id="PTHR43479">
    <property type="entry name" value="ACREF/ENVCD OPERON REPRESSOR-RELATED"/>
    <property type="match status" value="1"/>
</dbReference>